<dbReference type="AlphaFoldDB" id="A0A0H5Q8Z8"/>
<dbReference type="InterPro" id="IPR001387">
    <property type="entry name" value="Cro/C1-type_HTH"/>
</dbReference>
<name>A0A0H5Q8Z8_NEIMI</name>
<dbReference type="OMA" id="WERGENR"/>
<proteinExistence type="predicted"/>
<evidence type="ECO:0000313" key="3">
    <source>
        <dbReference type="Proteomes" id="UP000182715"/>
    </source>
</evidence>
<sequence>MNNSSFFGNRLKEERKKLKMTQAEIAEKCGVSGRMWGDYERGISQPKAELFFQFEKVGIDVQYVMHGRRGETAVMPSETLNAEEQELLVLFREAAAADREMILMVARRAEKKAQTALGKVSNG</sequence>
<dbReference type="InterPro" id="IPR010982">
    <property type="entry name" value="Lambda_DNA-bd_dom_sf"/>
</dbReference>
<evidence type="ECO:0000259" key="1">
    <source>
        <dbReference type="PROSITE" id="PS50943"/>
    </source>
</evidence>
<evidence type="ECO:0000313" key="2">
    <source>
        <dbReference type="EMBL" id="CRY98403.1"/>
    </source>
</evidence>
<dbReference type="SUPFAM" id="SSF47413">
    <property type="entry name" value="lambda repressor-like DNA-binding domains"/>
    <property type="match status" value="1"/>
</dbReference>
<dbReference type="CDD" id="cd00093">
    <property type="entry name" value="HTH_XRE"/>
    <property type="match status" value="1"/>
</dbReference>
<protein>
    <submittedName>
        <fullName evidence="2">Transcription regulator NMB1007</fullName>
    </submittedName>
</protein>
<feature type="domain" description="HTH cro/C1-type" evidence="1">
    <location>
        <begin position="11"/>
        <end position="64"/>
    </location>
</feature>
<dbReference type="Pfam" id="PF01381">
    <property type="entry name" value="HTH_3"/>
    <property type="match status" value="1"/>
</dbReference>
<reference evidence="2 3" key="1">
    <citation type="submission" date="2014-11" db="EMBL/GenBank/DDBJ databases">
        <authorList>
            <person name="Diene M.Seydina."/>
        </authorList>
    </citation>
    <scope>NUCLEOTIDE SEQUENCE [LARGE SCALE GENOMIC DNA]</scope>
    <source>
        <strain evidence="2 3">Neisseria meningitidis CHUV</strain>
    </source>
</reference>
<organism evidence="2 3">
    <name type="scientific">Neisseria meningitidis serogroup B</name>
    <dbReference type="NCBI Taxonomy" id="491"/>
    <lineage>
        <taxon>Bacteria</taxon>
        <taxon>Pseudomonadati</taxon>
        <taxon>Pseudomonadota</taxon>
        <taxon>Betaproteobacteria</taxon>
        <taxon>Neisseriales</taxon>
        <taxon>Neisseriaceae</taxon>
        <taxon>Neisseria</taxon>
    </lineage>
</organism>
<dbReference type="SMART" id="SM00530">
    <property type="entry name" value="HTH_XRE"/>
    <property type="match status" value="1"/>
</dbReference>
<dbReference type="SMR" id="A0A0H5Q8Z8"/>
<dbReference type="GO" id="GO:0003677">
    <property type="term" value="F:DNA binding"/>
    <property type="evidence" value="ECO:0007669"/>
    <property type="project" value="InterPro"/>
</dbReference>
<dbReference type="PROSITE" id="PS50943">
    <property type="entry name" value="HTH_CROC1"/>
    <property type="match status" value="1"/>
</dbReference>
<dbReference type="Proteomes" id="UP000182715">
    <property type="component" value="Unassembled WGS sequence"/>
</dbReference>
<dbReference type="Gene3D" id="1.10.260.40">
    <property type="entry name" value="lambda repressor-like DNA-binding domains"/>
    <property type="match status" value="1"/>
</dbReference>
<dbReference type="EMBL" id="CVTF01000077">
    <property type="protein sequence ID" value="CRY98403.1"/>
    <property type="molecule type" value="Genomic_DNA"/>
</dbReference>
<accession>A0A0H5Q8Z8</accession>